<evidence type="ECO:0000313" key="2">
    <source>
        <dbReference type="Proteomes" id="UP001470230"/>
    </source>
</evidence>
<protein>
    <recommendedName>
        <fullName evidence="3">DUF3447 domain-containing protein</fullName>
    </recommendedName>
</protein>
<dbReference type="InterPro" id="IPR036770">
    <property type="entry name" value="Ankyrin_rpt-contain_sf"/>
</dbReference>
<dbReference type="SUPFAM" id="SSF48403">
    <property type="entry name" value="Ankyrin repeat"/>
    <property type="match status" value="1"/>
</dbReference>
<gene>
    <name evidence="1" type="ORF">M9Y10_045845</name>
</gene>
<dbReference type="EMBL" id="JAPFFF010000009">
    <property type="protein sequence ID" value="KAK8883194.1"/>
    <property type="molecule type" value="Genomic_DNA"/>
</dbReference>
<dbReference type="Proteomes" id="UP001470230">
    <property type="component" value="Unassembled WGS sequence"/>
</dbReference>
<sequence>MEIFEHFQSNNYFILFLIQNGMIELNQQMIDIILKKKINDINLYLYFYPEIKPFIDDEKKSMIEKELVQFDPDNLTNFEEKRQYGENHTLLCSLIRNDSLKEFLIHINRCEIQTNDFIPFSLFESNSLIVKYQKEIRLIDYAAFFGSIKIFKFLYAKNSICSDRTWFCAIHGRCPQIIHFLEENERPTDSTYHKCMKYSIKCYHNEIAHYFENNLLKEDENDKFNKNVIGYAFQYMNYEFWPDDFNSEVKHCLHYACKFSYQTLVNLLLTNENIDINEEVISFF</sequence>
<proteinExistence type="predicted"/>
<name>A0ABR2JWN7_9EUKA</name>
<organism evidence="1 2">
    <name type="scientific">Tritrichomonas musculus</name>
    <dbReference type="NCBI Taxonomy" id="1915356"/>
    <lineage>
        <taxon>Eukaryota</taxon>
        <taxon>Metamonada</taxon>
        <taxon>Parabasalia</taxon>
        <taxon>Tritrichomonadida</taxon>
        <taxon>Tritrichomonadidae</taxon>
        <taxon>Tritrichomonas</taxon>
    </lineage>
</organism>
<reference evidence="1 2" key="1">
    <citation type="submission" date="2024-04" db="EMBL/GenBank/DDBJ databases">
        <title>Tritrichomonas musculus Genome.</title>
        <authorList>
            <person name="Alves-Ferreira E."/>
            <person name="Grigg M."/>
            <person name="Lorenzi H."/>
            <person name="Galac M."/>
        </authorList>
    </citation>
    <scope>NUCLEOTIDE SEQUENCE [LARGE SCALE GENOMIC DNA]</scope>
    <source>
        <strain evidence="1 2">EAF2021</strain>
    </source>
</reference>
<evidence type="ECO:0000313" key="1">
    <source>
        <dbReference type="EMBL" id="KAK8883194.1"/>
    </source>
</evidence>
<accession>A0ABR2JWN7</accession>
<comment type="caution">
    <text evidence="1">The sequence shown here is derived from an EMBL/GenBank/DDBJ whole genome shotgun (WGS) entry which is preliminary data.</text>
</comment>
<evidence type="ECO:0008006" key="3">
    <source>
        <dbReference type="Google" id="ProtNLM"/>
    </source>
</evidence>
<keyword evidence="2" id="KW-1185">Reference proteome</keyword>